<protein>
    <recommendedName>
        <fullName evidence="1">Flavodoxin-like domain-containing protein</fullName>
    </recommendedName>
</protein>
<evidence type="ECO:0000313" key="2">
    <source>
        <dbReference type="EMBL" id="ABU59860.1"/>
    </source>
</evidence>
<dbReference type="Proteomes" id="UP000000263">
    <property type="component" value="Chromosome"/>
</dbReference>
<proteinExistence type="predicted"/>
<sequence length="158" mass="17544">MRVLMVYASWFGHNREVARIIADRLSPYASHVICAPVTSVTASDTIGCDMLVLGSFTHAHHASWRMRHLVATIPERRLKRMAIAVFGTQTVDERPSGIDDLVNALAERGARLVVPPLRVILPAPDFVPWSKITSAERAKIDAFVQALVHQLETELIGR</sequence>
<dbReference type="OrthoDB" id="9790745at2"/>
<dbReference type="Gene3D" id="3.40.50.360">
    <property type="match status" value="1"/>
</dbReference>
<dbReference type="HOGENOM" id="CLU_1668081_0_0_0"/>
<dbReference type="InterPro" id="IPR029039">
    <property type="entry name" value="Flavoprotein-like_sf"/>
</dbReference>
<accession>A7NQL4</accession>
<dbReference type="STRING" id="383372.Rcas_3822"/>
<evidence type="ECO:0000313" key="3">
    <source>
        <dbReference type="Proteomes" id="UP000000263"/>
    </source>
</evidence>
<organism evidence="2 3">
    <name type="scientific">Roseiflexus castenholzii (strain DSM 13941 / HLO8)</name>
    <dbReference type="NCBI Taxonomy" id="383372"/>
    <lineage>
        <taxon>Bacteria</taxon>
        <taxon>Bacillati</taxon>
        <taxon>Chloroflexota</taxon>
        <taxon>Chloroflexia</taxon>
        <taxon>Chloroflexales</taxon>
        <taxon>Roseiflexineae</taxon>
        <taxon>Roseiflexaceae</taxon>
        <taxon>Roseiflexus</taxon>
    </lineage>
</organism>
<keyword evidence="3" id="KW-1185">Reference proteome</keyword>
<evidence type="ECO:0000259" key="1">
    <source>
        <dbReference type="PROSITE" id="PS50902"/>
    </source>
</evidence>
<dbReference type="EMBL" id="CP000804">
    <property type="protein sequence ID" value="ABU59860.1"/>
    <property type="molecule type" value="Genomic_DNA"/>
</dbReference>
<dbReference type="InterPro" id="IPR008254">
    <property type="entry name" value="Flavodoxin/NO_synth"/>
</dbReference>
<dbReference type="KEGG" id="rca:Rcas_3822"/>
<name>A7NQL4_ROSCS</name>
<feature type="domain" description="Flavodoxin-like" evidence="1">
    <location>
        <begin position="3"/>
        <end position="148"/>
    </location>
</feature>
<reference evidence="2 3" key="1">
    <citation type="submission" date="2007-08" db="EMBL/GenBank/DDBJ databases">
        <title>Complete sequence of Roseiflexus castenholzii DSM 13941.</title>
        <authorList>
            <consortium name="US DOE Joint Genome Institute"/>
            <person name="Copeland A."/>
            <person name="Lucas S."/>
            <person name="Lapidus A."/>
            <person name="Barry K."/>
            <person name="Glavina del Rio T."/>
            <person name="Dalin E."/>
            <person name="Tice H."/>
            <person name="Pitluck S."/>
            <person name="Thompson L.S."/>
            <person name="Brettin T."/>
            <person name="Bruce D."/>
            <person name="Detter J.C."/>
            <person name="Han C."/>
            <person name="Tapia R."/>
            <person name="Schmutz J."/>
            <person name="Larimer F."/>
            <person name="Land M."/>
            <person name="Hauser L."/>
            <person name="Kyrpides N."/>
            <person name="Mikhailova N."/>
            <person name="Bryant D.A."/>
            <person name="Hanada S."/>
            <person name="Tsukatani Y."/>
            <person name="Richardson P."/>
        </authorList>
    </citation>
    <scope>NUCLEOTIDE SEQUENCE [LARGE SCALE GENOMIC DNA]</scope>
    <source>
        <strain evidence="3">DSM 13941 / HLO8</strain>
    </source>
</reference>
<dbReference type="RefSeq" id="WP_012122283.1">
    <property type="nucleotide sequence ID" value="NC_009767.1"/>
</dbReference>
<dbReference type="eggNOG" id="COG0716">
    <property type="taxonomic scope" value="Bacteria"/>
</dbReference>
<gene>
    <name evidence="2" type="ordered locus">Rcas_3822</name>
</gene>
<dbReference type="AlphaFoldDB" id="A7NQL4"/>
<dbReference type="SUPFAM" id="SSF52218">
    <property type="entry name" value="Flavoproteins"/>
    <property type="match status" value="1"/>
</dbReference>
<dbReference type="PROSITE" id="PS50902">
    <property type="entry name" value="FLAVODOXIN_LIKE"/>
    <property type="match status" value="1"/>
</dbReference>
<dbReference type="GO" id="GO:0010181">
    <property type="term" value="F:FMN binding"/>
    <property type="evidence" value="ECO:0007669"/>
    <property type="project" value="InterPro"/>
</dbReference>